<dbReference type="RefSeq" id="WP_015674245.1">
    <property type="nucleotide sequence ID" value="NZ_CP090556.1"/>
</dbReference>
<evidence type="ECO:0000313" key="8">
    <source>
        <dbReference type="EMBL" id="MCQ9630813.1"/>
    </source>
</evidence>
<accession>A0ABT1WWL3</accession>
<dbReference type="PIRSF" id="PIRSF028561">
    <property type="entry name" value="Ac_Trasf"/>
    <property type="match status" value="1"/>
</dbReference>
<evidence type="ECO:0000256" key="4">
    <source>
        <dbReference type="ARBA" id="ARBA00022679"/>
    </source>
</evidence>
<evidence type="ECO:0000256" key="6">
    <source>
        <dbReference type="ARBA" id="ARBA00023315"/>
    </source>
</evidence>
<comment type="caution">
    <text evidence="8">The sequence shown here is derived from an EMBL/GenBank/DDBJ whole genome shotgun (WGS) entry which is preliminary data.</text>
</comment>
<keyword evidence="7" id="KW-0812">Transmembrane</keyword>
<name>A0ABT1WWL3_ACTSU</name>
<feature type="transmembrane region" description="Helical" evidence="7">
    <location>
        <begin position="29"/>
        <end position="51"/>
    </location>
</feature>
<dbReference type="Proteomes" id="UP001206331">
    <property type="component" value="Unassembled WGS sequence"/>
</dbReference>
<dbReference type="Pfam" id="PF03279">
    <property type="entry name" value="Lip_A_acyltrans"/>
    <property type="match status" value="1"/>
</dbReference>
<evidence type="ECO:0000256" key="2">
    <source>
        <dbReference type="ARBA" id="ARBA00022475"/>
    </source>
</evidence>
<dbReference type="GO" id="GO:0016740">
    <property type="term" value="F:transferase activity"/>
    <property type="evidence" value="ECO:0007669"/>
    <property type="project" value="UniProtKB-KW"/>
</dbReference>
<keyword evidence="7" id="KW-1133">Transmembrane helix</keyword>
<comment type="subcellular location">
    <subcellularLocation>
        <location evidence="1">Cell inner membrane</location>
    </subcellularLocation>
</comment>
<dbReference type="PANTHER" id="PTHR30606:SF10">
    <property type="entry name" value="PHOSPHATIDYLINOSITOL MANNOSIDE ACYLTRANSFERASE"/>
    <property type="match status" value="1"/>
</dbReference>
<organism evidence="8 9">
    <name type="scientific">Actinobacillus suis</name>
    <dbReference type="NCBI Taxonomy" id="716"/>
    <lineage>
        <taxon>Bacteria</taxon>
        <taxon>Pseudomonadati</taxon>
        <taxon>Pseudomonadota</taxon>
        <taxon>Gammaproteobacteria</taxon>
        <taxon>Pasteurellales</taxon>
        <taxon>Pasteurellaceae</taxon>
        <taxon>Actinobacillus</taxon>
    </lineage>
</organism>
<dbReference type="PANTHER" id="PTHR30606">
    <property type="entry name" value="LIPID A BIOSYNTHESIS LAUROYL ACYLTRANSFERASE"/>
    <property type="match status" value="1"/>
</dbReference>
<evidence type="ECO:0000256" key="7">
    <source>
        <dbReference type="SAM" id="Phobius"/>
    </source>
</evidence>
<reference evidence="8 9" key="1">
    <citation type="submission" date="2021-12" db="EMBL/GenBank/DDBJ databases">
        <title>Identification and characterization of A. suis stains in western Canada.</title>
        <authorList>
            <person name="Kulathunga D.G.R.S."/>
            <person name="De Oliveira Costa M."/>
        </authorList>
    </citation>
    <scope>NUCLEOTIDE SEQUENCE [LARGE SCALE GENOMIC DNA]</scope>
    <source>
        <strain evidence="8 9">18_292</strain>
    </source>
</reference>
<gene>
    <name evidence="8" type="ORF">LZL92_11050</name>
</gene>
<keyword evidence="3" id="KW-0997">Cell inner membrane</keyword>
<evidence type="ECO:0000313" key="9">
    <source>
        <dbReference type="Proteomes" id="UP001206331"/>
    </source>
</evidence>
<dbReference type="InterPro" id="IPR004960">
    <property type="entry name" value="LipA_acyltrans"/>
</dbReference>
<dbReference type="EMBL" id="JAJUPA010000014">
    <property type="protein sequence ID" value="MCQ9630813.1"/>
    <property type="molecule type" value="Genomic_DNA"/>
</dbReference>
<keyword evidence="9" id="KW-1185">Reference proteome</keyword>
<keyword evidence="2" id="KW-1003">Cell membrane</keyword>
<dbReference type="InterPro" id="IPR014548">
    <property type="entry name" value="Ac_Trasf"/>
</dbReference>
<evidence type="ECO:0000256" key="1">
    <source>
        <dbReference type="ARBA" id="ARBA00004533"/>
    </source>
</evidence>
<dbReference type="GeneID" id="34291176"/>
<protein>
    <submittedName>
        <fullName evidence="8">Glycosyl transferase family 2</fullName>
    </submittedName>
</protein>
<keyword evidence="4 8" id="KW-0808">Transferase</keyword>
<proteinExistence type="predicted"/>
<evidence type="ECO:0000256" key="3">
    <source>
        <dbReference type="ARBA" id="ARBA00022519"/>
    </source>
</evidence>
<sequence length="311" mass="36219">MTVTRKNQRHWANQQERGTHFFLMLTRLIVQYCPLWLIRFFTFWVVLYFYLTSSKTRRYIAEYQQNLTAYFPQVRLKGATIFRQFLAFGEAITDRFAVWQHQIHYADLVIDDSENLYAEIDAGGRGQILICSHFGNIEICRALLNNGHHPNFKLNALVHSKHAEAFNQALVDAGADELPLIQVEDLDAHIMLELSERIERGEWIAIAADRVPVRGDKTQTVNFLGKLAEFPEGAWLLASLLKAPINTIFSLKENGKYCLKLRHFSSPIKGRGKIRQQQIQQAMQDYADLLANECAKNPYLWFNFYDFWQQK</sequence>
<keyword evidence="5 7" id="KW-0472">Membrane</keyword>
<keyword evidence="6" id="KW-0012">Acyltransferase</keyword>
<evidence type="ECO:0000256" key="5">
    <source>
        <dbReference type="ARBA" id="ARBA00023136"/>
    </source>
</evidence>